<organism evidence="1 2">
    <name type="scientific">Rubneribacter badeniensis</name>
    <dbReference type="NCBI Taxonomy" id="2070688"/>
    <lineage>
        <taxon>Bacteria</taxon>
        <taxon>Bacillati</taxon>
        <taxon>Actinomycetota</taxon>
        <taxon>Coriobacteriia</taxon>
        <taxon>Eggerthellales</taxon>
        <taxon>Eggerthellaceae</taxon>
        <taxon>Rubneribacter</taxon>
    </lineage>
</organism>
<protein>
    <submittedName>
        <fullName evidence="1">Uncharacterized protein</fullName>
    </submittedName>
</protein>
<evidence type="ECO:0000313" key="2">
    <source>
        <dbReference type="Proteomes" id="UP000789325"/>
    </source>
</evidence>
<dbReference type="AlphaFoldDB" id="A0A9D3ACW4"/>
<evidence type="ECO:0000313" key="1">
    <source>
        <dbReference type="EMBL" id="HJH42691.1"/>
    </source>
</evidence>
<sequence length="206" mass="22029">MAGHEQTVAPVPDAVGAVVERLDANRANTLALCAVLSVCKRRMPYREAEARIDARPELGLSTQNAHALLRIMIDCGGVEAVEVPEPDCPPDARPEDMPVGYTVETTAAGKAALERFEPTRRFTEMLRDEPSGYARAYATALGLCAESGGATKAAIEHALEGDPALSMPKRVYASYFISKLETVGGLAWDGSWKTTEPGRQMLAAIG</sequence>
<accession>A0A9D3ACW4</accession>
<proteinExistence type="predicted"/>
<gene>
    <name evidence="1" type="ORF">K8V16_02750</name>
</gene>
<dbReference type="Proteomes" id="UP000789325">
    <property type="component" value="Unassembled WGS sequence"/>
</dbReference>
<reference evidence="1" key="2">
    <citation type="submission" date="2021-09" db="EMBL/GenBank/DDBJ databases">
        <authorList>
            <person name="Gilroy R."/>
        </authorList>
    </citation>
    <scope>NUCLEOTIDE SEQUENCE</scope>
    <source>
        <strain evidence="1">USAMLcec12-2067</strain>
    </source>
</reference>
<dbReference type="EMBL" id="DYZL01000044">
    <property type="protein sequence ID" value="HJH42691.1"/>
    <property type="molecule type" value="Genomic_DNA"/>
</dbReference>
<comment type="caution">
    <text evidence="1">The sequence shown here is derived from an EMBL/GenBank/DDBJ whole genome shotgun (WGS) entry which is preliminary data.</text>
</comment>
<name>A0A9D3ACW4_9ACTN</name>
<reference evidence="1" key="1">
    <citation type="journal article" date="2021" name="PeerJ">
        <title>Extensive microbial diversity within the chicken gut microbiome revealed by metagenomics and culture.</title>
        <authorList>
            <person name="Gilroy R."/>
            <person name="Ravi A."/>
            <person name="Getino M."/>
            <person name="Pursley I."/>
            <person name="Horton D.L."/>
            <person name="Alikhan N.F."/>
            <person name="Baker D."/>
            <person name="Gharbi K."/>
            <person name="Hall N."/>
            <person name="Watson M."/>
            <person name="Adriaenssens E.M."/>
            <person name="Foster-Nyarko E."/>
            <person name="Jarju S."/>
            <person name="Secka A."/>
            <person name="Antonio M."/>
            <person name="Oren A."/>
            <person name="Chaudhuri R.R."/>
            <person name="La Ragione R."/>
            <person name="Hildebrand F."/>
            <person name="Pallen M.J."/>
        </authorList>
    </citation>
    <scope>NUCLEOTIDE SEQUENCE</scope>
    <source>
        <strain evidence="1">USAMLcec12-2067</strain>
    </source>
</reference>